<dbReference type="EMBL" id="APNK01000003">
    <property type="protein sequence ID" value="KEZ78604.1"/>
    <property type="molecule type" value="Genomic_DNA"/>
</dbReference>
<organism evidence="5 6">
    <name type="scientific">Salinisphaera hydrothermalis (strain C41B8)</name>
    <dbReference type="NCBI Taxonomy" id="1304275"/>
    <lineage>
        <taxon>Bacteria</taxon>
        <taxon>Pseudomonadati</taxon>
        <taxon>Pseudomonadota</taxon>
        <taxon>Gammaproteobacteria</taxon>
        <taxon>Salinisphaerales</taxon>
        <taxon>Salinisphaeraceae</taxon>
        <taxon>Salinisphaera</taxon>
    </lineage>
</organism>
<evidence type="ECO:0000313" key="5">
    <source>
        <dbReference type="EMBL" id="KEZ78604.1"/>
    </source>
</evidence>
<sequence length="163" mass="18040">MSELTIRAAEPADAEQILGFITELAIYEKAEHEVVATVEDIRERLFGADASVYALMAEVAGEPVGFAVYFLNFSTWLGRHGIFLEDLYITPSARGQGHATTLLRYLAQMAVEQGYGRFEWNVLDWNAPAIGFYESLGATPQSEWIGYRLEGEALAAFAATPNR</sequence>
<keyword evidence="6" id="KW-1185">Reference proteome</keyword>
<dbReference type="GO" id="GO:0008080">
    <property type="term" value="F:N-acetyltransferase activity"/>
    <property type="evidence" value="ECO:0007669"/>
    <property type="project" value="UniProtKB-ARBA"/>
</dbReference>
<accession>A0A084IPH0</accession>
<dbReference type="OrthoDB" id="9805924at2"/>
<dbReference type="PANTHER" id="PTHR10545">
    <property type="entry name" value="DIAMINE N-ACETYLTRANSFERASE"/>
    <property type="match status" value="1"/>
</dbReference>
<dbReference type="SUPFAM" id="SSF55729">
    <property type="entry name" value="Acyl-CoA N-acyltransferases (Nat)"/>
    <property type="match status" value="1"/>
</dbReference>
<dbReference type="Proteomes" id="UP000028302">
    <property type="component" value="Unassembled WGS sequence"/>
</dbReference>
<evidence type="ECO:0000256" key="3">
    <source>
        <dbReference type="ARBA" id="ARBA00023315"/>
    </source>
</evidence>
<dbReference type="PANTHER" id="PTHR10545:SF29">
    <property type="entry name" value="GH14572P-RELATED"/>
    <property type="match status" value="1"/>
</dbReference>
<reference evidence="5 6" key="1">
    <citation type="submission" date="2013-03" db="EMBL/GenBank/DDBJ databases">
        <title>Salinisphaera hydrothermalis C41B8 Genome Sequencing.</title>
        <authorList>
            <person name="Li C."/>
            <person name="Lai Q."/>
            <person name="Shao Z."/>
        </authorList>
    </citation>
    <scope>NUCLEOTIDE SEQUENCE [LARGE SCALE GENOMIC DNA]</scope>
    <source>
        <strain evidence="5 6">C41B8</strain>
    </source>
</reference>
<dbReference type="RefSeq" id="WP_037334054.1">
    <property type="nucleotide sequence ID" value="NZ_APNK01000003.1"/>
</dbReference>
<dbReference type="CDD" id="cd04301">
    <property type="entry name" value="NAT_SF"/>
    <property type="match status" value="1"/>
</dbReference>
<dbReference type="InterPro" id="IPR016181">
    <property type="entry name" value="Acyl_CoA_acyltransferase"/>
</dbReference>
<dbReference type="FunFam" id="3.40.630.30:FF:000064">
    <property type="entry name" value="GNAT family acetyltransferase"/>
    <property type="match status" value="1"/>
</dbReference>
<dbReference type="Gene3D" id="3.40.630.30">
    <property type="match status" value="1"/>
</dbReference>
<evidence type="ECO:0000313" key="6">
    <source>
        <dbReference type="Proteomes" id="UP000028302"/>
    </source>
</evidence>
<name>A0A084IPH0_SALHC</name>
<dbReference type="eggNOG" id="COG0456">
    <property type="taxonomic scope" value="Bacteria"/>
</dbReference>
<keyword evidence="3" id="KW-0012">Acyltransferase</keyword>
<dbReference type="Pfam" id="PF00583">
    <property type="entry name" value="Acetyltransf_1"/>
    <property type="match status" value="1"/>
</dbReference>
<feature type="domain" description="N-acetyltransferase" evidence="4">
    <location>
        <begin position="4"/>
        <end position="160"/>
    </location>
</feature>
<dbReference type="InterPro" id="IPR000182">
    <property type="entry name" value="GNAT_dom"/>
</dbReference>
<dbReference type="PROSITE" id="PS51186">
    <property type="entry name" value="GNAT"/>
    <property type="match status" value="1"/>
</dbReference>
<comment type="similarity">
    <text evidence="1">Belongs to the acetyltransferase family.</text>
</comment>
<dbReference type="InterPro" id="IPR051016">
    <property type="entry name" value="Diverse_Substrate_AcTransf"/>
</dbReference>
<dbReference type="AlphaFoldDB" id="A0A084IPH0"/>
<dbReference type="PATRIC" id="fig|1304275.5.peg.664"/>
<protein>
    <submittedName>
        <fullName evidence="5">Diamine N-acetyltransferase</fullName>
    </submittedName>
</protein>
<evidence type="ECO:0000259" key="4">
    <source>
        <dbReference type="PROSITE" id="PS51186"/>
    </source>
</evidence>
<evidence type="ECO:0000256" key="2">
    <source>
        <dbReference type="ARBA" id="ARBA00022679"/>
    </source>
</evidence>
<keyword evidence="2 5" id="KW-0808">Transferase</keyword>
<proteinExistence type="inferred from homology"/>
<comment type="caution">
    <text evidence="5">The sequence shown here is derived from an EMBL/GenBank/DDBJ whole genome shotgun (WGS) entry which is preliminary data.</text>
</comment>
<dbReference type="STRING" id="1304275.C41B8_03276"/>
<evidence type="ECO:0000256" key="1">
    <source>
        <dbReference type="ARBA" id="ARBA00008694"/>
    </source>
</evidence>
<gene>
    <name evidence="5" type="ORF">C41B8_03276</name>
</gene>